<reference evidence="2" key="1">
    <citation type="journal article" date="2015" name="MBio">
        <title>Genome-Resolved Metagenomic Analysis Reveals Roles for Candidate Phyla and Other Microbial Community Members in Biogeochemical Transformations in Oil Reservoirs.</title>
        <authorList>
            <person name="Hu P."/>
            <person name="Tom L."/>
            <person name="Singh A."/>
            <person name="Thomas B.C."/>
            <person name="Baker B.J."/>
            <person name="Piceno Y.M."/>
            <person name="Andersen G.L."/>
            <person name="Banfield J.F."/>
        </authorList>
    </citation>
    <scope>NUCLEOTIDE SEQUENCE [LARGE SCALE GENOMIC DNA]</scope>
</reference>
<dbReference type="EMBL" id="LGGI01000011">
    <property type="protein sequence ID" value="KUK67433.1"/>
    <property type="molecule type" value="Genomic_DNA"/>
</dbReference>
<evidence type="ECO:0000313" key="1">
    <source>
        <dbReference type="EMBL" id="KUK67433.1"/>
    </source>
</evidence>
<accession>A0A101GZA8</accession>
<dbReference type="Proteomes" id="UP000053469">
    <property type="component" value="Unassembled WGS sequence"/>
</dbReference>
<proteinExistence type="predicted"/>
<comment type="caution">
    <text evidence="1">The sequence shown here is derived from an EMBL/GenBank/DDBJ whole genome shotgun (WGS) entry which is preliminary data.</text>
</comment>
<protein>
    <submittedName>
        <fullName evidence="1">Uncharacterized protein</fullName>
    </submittedName>
</protein>
<evidence type="ECO:0000313" key="2">
    <source>
        <dbReference type="Proteomes" id="UP000053469"/>
    </source>
</evidence>
<sequence>MQKRDLLKTKYPDDLKTLIQENNGIIRFLIHPFYSEDTTVNKKKRFVTQEYLSTRDDFIRTHINRGLVIFQPKYLLNDLWTNLEIFDLESVYYIATRDYEATPFEGPEGWDELAKILKVLNVQAVELSGIYLDFRTQKEALAKFDPKYDELHQIPRFIEQTDNYIDKFQLAREWLQKRYVPEGCVGFAAISLLERGIDVYFSNLTTPDTVSDII</sequence>
<name>A0A101GZA8_9BACT</name>
<organism evidence="1 2">
    <name type="scientific">candidate division WS6 bacterium 36_33</name>
    <dbReference type="NCBI Taxonomy" id="1641388"/>
    <lineage>
        <taxon>Bacteria</taxon>
        <taxon>Candidatus Dojkabacteria</taxon>
    </lineage>
</organism>
<gene>
    <name evidence="1" type="ORF">XD87_0137</name>
</gene>
<dbReference type="AlphaFoldDB" id="A0A101GZA8"/>